<dbReference type="Gene3D" id="3.40.1580.10">
    <property type="entry name" value="SMI1/KNR4-like"/>
    <property type="match status" value="1"/>
</dbReference>
<feature type="domain" description="Knr4/Smi1-like" evidence="1">
    <location>
        <begin position="194"/>
        <end position="334"/>
    </location>
</feature>
<proteinExistence type="predicted"/>
<protein>
    <recommendedName>
        <fullName evidence="1">Knr4/Smi1-like domain-containing protein</fullName>
    </recommendedName>
</protein>
<evidence type="ECO:0000259" key="1">
    <source>
        <dbReference type="SMART" id="SM00860"/>
    </source>
</evidence>
<dbReference type="Proteomes" id="UP000660454">
    <property type="component" value="Unassembled WGS sequence"/>
</dbReference>
<gene>
    <name evidence="2" type="ORF">Msi02_74450</name>
</gene>
<evidence type="ECO:0000313" key="2">
    <source>
        <dbReference type="EMBL" id="GIH66628.1"/>
    </source>
</evidence>
<comment type="caution">
    <text evidence="2">The sequence shown here is derived from an EMBL/GenBank/DDBJ whole genome shotgun (WGS) entry which is preliminary data.</text>
</comment>
<dbReference type="InterPro" id="IPR018958">
    <property type="entry name" value="Knr4/Smi1-like_dom"/>
</dbReference>
<dbReference type="RefSeq" id="WP_204052431.1">
    <property type="nucleotide sequence ID" value="NZ_BOOF01000056.1"/>
</dbReference>
<reference evidence="2 3" key="1">
    <citation type="submission" date="2021-01" db="EMBL/GenBank/DDBJ databases">
        <title>Whole genome shotgun sequence of Microbispora siamensis NBRC 104113.</title>
        <authorList>
            <person name="Komaki H."/>
            <person name="Tamura T."/>
        </authorList>
    </citation>
    <scope>NUCLEOTIDE SEQUENCE [LARGE SCALE GENOMIC DNA]</scope>
    <source>
        <strain evidence="2 3">NBRC 104113</strain>
    </source>
</reference>
<dbReference type="InterPro" id="IPR037883">
    <property type="entry name" value="Knr4/Smi1-like_sf"/>
</dbReference>
<dbReference type="Pfam" id="PF09346">
    <property type="entry name" value="SMI1_KNR4"/>
    <property type="match status" value="1"/>
</dbReference>
<dbReference type="SMART" id="SM00860">
    <property type="entry name" value="SMI1_KNR4"/>
    <property type="match status" value="2"/>
</dbReference>
<feature type="domain" description="Knr4/Smi1-like" evidence="1">
    <location>
        <begin position="19"/>
        <end position="136"/>
    </location>
</feature>
<name>A0ABQ4GYZ7_9ACTN</name>
<organism evidence="2 3">
    <name type="scientific">Microbispora siamensis</name>
    <dbReference type="NCBI Taxonomy" id="564413"/>
    <lineage>
        <taxon>Bacteria</taxon>
        <taxon>Bacillati</taxon>
        <taxon>Actinomycetota</taxon>
        <taxon>Actinomycetes</taxon>
        <taxon>Streptosporangiales</taxon>
        <taxon>Streptosporangiaceae</taxon>
        <taxon>Microbispora</taxon>
    </lineage>
</organism>
<keyword evidence="3" id="KW-1185">Reference proteome</keyword>
<dbReference type="SUPFAM" id="SSF160631">
    <property type="entry name" value="SMI1/KNR4-like"/>
    <property type="match status" value="2"/>
</dbReference>
<dbReference type="EMBL" id="BOOF01000056">
    <property type="protein sequence ID" value="GIH66628.1"/>
    <property type="molecule type" value="Genomic_DNA"/>
</dbReference>
<accession>A0ABQ4GYZ7</accession>
<sequence>MTEDELIEAIRAIPGLLPPVSPDVINEVERVIGYSLPPLLRRLYIEAANGGFGPRDGVLGVAGSEYEHHFEVADILDSYDEDWPGMLWLFDWGCGIWSVLDLRDPAGPMWIWDPNIGEDESPLTPQNMTLAEWLAESLSGNLEKAFQTSNLIAISRRRASFDACPDELEYCPPECLADDEIIAAISELPDLPPPASASAVIEAERTIGSPLPPLLRRLYLEVANGGFGPGCGILGVPMGGAYRSRVITLYHEIWNARPDPYVPPGLVWLHNWGTAIWSLVDCRDPAGPMWIWDPMGPYLRPDRLGPEEGIRVDRSALTPQNMTLAEWLTEWLKGSFAEDFRPSNLRALAERRTGRATSSYVM</sequence>
<evidence type="ECO:0000313" key="3">
    <source>
        <dbReference type="Proteomes" id="UP000660454"/>
    </source>
</evidence>